<dbReference type="AlphaFoldDB" id="A0A235FE98"/>
<dbReference type="Proteomes" id="UP000215059">
    <property type="component" value="Unassembled WGS sequence"/>
</dbReference>
<organism evidence="8 9">
    <name type="scientific">Fictibacillus aquaticus</name>
    <dbReference type="NCBI Taxonomy" id="2021314"/>
    <lineage>
        <taxon>Bacteria</taxon>
        <taxon>Bacillati</taxon>
        <taxon>Bacillota</taxon>
        <taxon>Bacilli</taxon>
        <taxon>Bacillales</taxon>
        <taxon>Fictibacillaceae</taxon>
        <taxon>Fictibacillus</taxon>
    </lineage>
</organism>
<reference evidence="8 9" key="1">
    <citation type="submission" date="2017-07" db="EMBL/GenBank/DDBJ databases">
        <title>Fictibacillus sp. nov. GDSW-R2A3 Genome sequencing and assembly.</title>
        <authorList>
            <person name="Mayilraj S."/>
        </authorList>
    </citation>
    <scope>NUCLEOTIDE SEQUENCE [LARGE SCALE GENOMIC DNA]</scope>
    <source>
        <strain evidence="8 9">GDSW-R2A3</strain>
    </source>
</reference>
<evidence type="ECO:0000259" key="6">
    <source>
        <dbReference type="Pfam" id="PF00725"/>
    </source>
</evidence>
<dbReference type="SUPFAM" id="SSF48179">
    <property type="entry name" value="6-phosphogluconate dehydrogenase C-terminal domain-like"/>
    <property type="match status" value="1"/>
</dbReference>
<dbReference type="InterPro" id="IPR036291">
    <property type="entry name" value="NAD(P)-bd_dom_sf"/>
</dbReference>
<name>A0A235FE98_9BACL</name>
<protein>
    <submittedName>
        <fullName evidence="8">3-hydroxybutyryl-CoA dehydrogenase</fullName>
        <ecNumber evidence="8">1.1.1.157</ecNumber>
    </submittedName>
</protein>
<dbReference type="Pfam" id="PF02737">
    <property type="entry name" value="3HCDH_N"/>
    <property type="match status" value="1"/>
</dbReference>
<dbReference type="GO" id="GO:0008691">
    <property type="term" value="F:3-hydroxybutyryl-CoA dehydrogenase activity"/>
    <property type="evidence" value="ECO:0007669"/>
    <property type="project" value="UniProtKB-EC"/>
</dbReference>
<feature type="binding site" evidence="5">
    <location>
        <position position="143"/>
    </location>
    <ligand>
        <name>NAD(+)</name>
        <dbReference type="ChEBI" id="CHEBI:57540"/>
    </ligand>
</feature>
<dbReference type="EC" id="1.1.1.157" evidence="8"/>
<sequence length="290" mass="31268">MLQNAVVIGSGVMGRGIAYVCAVGGFDVQLVDVKEEQLAGAQKEIDAIFSKAVSRGKLSAEDAAAAQGRLSYTPQLSAAVSGADIVIEAVPENIDIKRAVFEEIDRSAPEHCVLATNTSTMSPTEIGSFTRRPHKVIAMHFFNPVHRMPLVEIVRGHETSEGTAELAKEAAVKMGKETVTVNEFPGFVTSRISAMIGNEAFYMLQEGVASPEDIDKAIKLGLNFPMGPFELGDLVGLDTRLNNLNYLHKTLGEKYRPAPLLVKYVKAGRLGRKTGKGVYDYTAEKDGALK</sequence>
<feature type="binding site" evidence="5">
    <location>
        <position position="273"/>
    </location>
    <ligand>
        <name>NAD(+)</name>
        <dbReference type="ChEBI" id="CHEBI:57540"/>
    </ligand>
</feature>
<dbReference type="FunFam" id="3.40.50.720:FF:000009">
    <property type="entry name" value="Fatty oxidation complex, alpha subunit"/>
    <property type="match status" value="1"/>
</dbReference>
<dbReference type="InterPro" id="IPR022694">
    <property type="entry name" value="3-OHacyl-CoA_DH"/>
</dbReference>
<dbReference type="NCBIfam" id="NF006722">
    <property type="entry name" value="PRK09260.1"/>
    <property type="match status" value="1"/>
</dbReference>
<evidence type="ECO:0000256" key="5">
    <source>
        <dbReference type="PIRSR" id="PIRSR000105-2"/>
    </source>
</evidence>
<evidence type="ECO:0000256" key="3">
    <source>
        <dbReference type="ARBA" id="ARBA00023002"/>
    </source>
</evidence>
<feature type="binding site" evidence="5">
    <location>
        <position position="32"/>
    </location>
    <ligand>
        <name>NAD(+)</name>
        <dbReference type="ChEBI" id="CHEBI:57540"/>
    </ligand>
</feature>
<dbReference type="EMBL" id="NOII01000001">
    <property type="protein sequence ID" value="OYD59678.1"/>
    <property type="molecule type" value="Genomic_DNA"/>
</dbReference>
<dbReference type="PANTHER" id="PTHR48075:SF5">
    <property type="entry name" value="3-HYDROXYBUTYRYL-COA DEHYDROGENASE"/>
    <property type="match status" value="1"/>
</dbReference>
<dbReference type="InterPro" id="IPR013328">
    <property type="entry name" value="6PGD_dom2"/>
</dbReference>
<gene>
    <name evidence="8" type="ORF">CGZ90_07265</name>
</gene>
<dbReference type="RefSeq" id="WP_094251640.1">
    <property type="nucleotide sequence ID" value="NZ_JBHLXL010000001.1"/>
</dbReference>
<dbReference type="Pfam" id="PF00725">
    <property type="entry name" value="3HCDH"/>
    <property type="match status" value="1"/>
</dbReference>
<feature type="domain" description="3-hydroxyacyl-CoA dehydrogenase NAD binding" evidence="7">
    <location>
        <begin position="5"/>
        <end position="183"/>
    </location>
</feature>
<dbReference type="GO" id="GO:0070403">
    <property type="term" value="F:NAD+ binding"/>
    <property type="evidence" value="ECO:0007669"/>
    <property type="project" value="InterPro"/>
</dbReference>
<accession>A0A235FE98</accession>
<dbReference type="OrthoDB" id="9771883at2"/>
<dbReference type="PANTHER" id="PTHR48075">
    <property type="entry name" value="3-HYDROXYACYL-COA DEHYDROGENASE FAMILY PROTEIN"/>
    <property type="match status" value="1"/>
</dbReference>
<keyword evidence="9" id="KW-1185">Reference proteome</keyword>
<feature type="binding site" evidence="5">
    <location>
        <begin position="9"/>
        <end position="14"/>
    </location>
    <ligand>
        <name>NAD(+)</name>
        <dbReference type="ChEBI" id="CHEBI:57540"/>
    </ligand>
</feature>
<dbReference type="GO" id="GO:0006631">
    <property type="term" value="P:fatty acid metabolic process"/>
    <property type="evidence" value="ECO:0007669"/>
    <property type="project" value="InterPro"/>
</dbReference>
<dbReference type="PIRSF" id="PIRSF000105">
    <property type="entry name" value="HCDH"/>
    <property type="match status" value="1"/>
</dbReference>
<feature type="binding site" evidence="5">
    <location>
        <position position="119"/>
    </location>
    <ligand>
        <name>NAD(+)</name>
        <dbReference type="ChEBI" id="CHEBI:57540"/>
    </ligand>
</feature>
<comment type="similarity">
    <text evidence="2">Belongs to the 3-hydroxyacyl-CoA dehydrogenase family.</text>
</comment>
<evidence type="ECO:0000256" key="4">
    <source>
        <dbReference type="PIRSR" id="PIRSR000105-1"/>
    </source>
</evidence>
<dbReference type="InterPro" id="IPR006108">
    <property type="entry name" value="3HC_DH_C"/>
</dbReference>
<evidence type="ECO:0000256" key="1">
    <source>
        <dbReference type="ARBA" id="ARBA00005086"/>
    </source>
</evidence>
<dbReference type="InterPro" id="IPR008927">
    <property type="entry name" value="6-PGluconate_DH-like_C_sf"/>
</dbReference>
<dbReference type="Gene3D" id="3.40.50.720">
    <property type="entry name" value="NAD(P)-binding Rossmann-like Domain"/>
    <property type="match status" value="1"/>
</dbReference>
<keyword evidence="3 8" id="KW-0560">Oxidoreductase</keyword>
<comment type="caution">
    <text evidence="8">The sequence shown here is derived from an EMBL/GenBank/DDBJ whole genome shotgun (WGS) entry which is preliminary data.</text>
</comment>
<feature type="site" description="Important for catalytic activity" evidence="4">
    <location>
        <position position="140"/>
    </location>
</feature>
<evidence type="ECO:0000256" key="2">
    <source>
        <dbReference type="ARBA" id="ARBA00009463"/>
    </source>
</evidence>
<comment type="pathway">
    <text evidence="1">Lipid metabolism; butanoate metabolism.</text>
</comment>
<evidence type="ECO:0000313" key="8">
    <source>
        <dbReference type="EMBL" id="OYD59678.1"/>
    </source>
</evidence>
<dbReference type="InterPro" id="IPR006176">
    <property type="entry name" value="3-OHacyl-CoA_DH_NAD-bd"/>
</dbReference>
<dbReference type="SUPFAM" id="SSF51735">
    <property type="entry name" value="NAD(P)-binding Rossmann-fold domains"/>
    <property type="match status" value="1"/>
</dbReference>
<feature type="binding site" evidence="5">
    <location>
        <position position="97"/>
    </location>
    <ligand>
        <name>NAD(+)</name>
        <dbReference type="ChEBI" id="CHEBI:57540"/>
    </ligand>
</feature>
<proteinExistence type="inferred from homology"/>
<evidence type="ECO:0000313" key="9">
    <source>
        <dbReference type="Proteomes" id="UP000215059"/>
    </source>
</evidence>
<feature type="domain" description="3-hydroxyacyl-CoA dehydrogenase C-terminal" evidence="6">
    <location>
        <begin position="186"/>
        <end position="281"/>
    </location>
</feature>
<feature type="binding site" evidence="5">
    <location>
        <position position="92"/>
    </location>
    <ligand>
        <name>NAD(+)</name>
        <dbReference type="ChEBI" id="CHEBI:57540"/>
    </ligand>
</feature>
<keyword evidence="5" id="KW-0520">NAD</keyword>
<dbReference type="Gene3D" id="1.10.1040.10">
    <property type="entry name" value="N-(1-d-carboxylethyl)-l-norvaline Dehydrogenase, domain 2"/>
    <property type="match status" value="1"/>
</dbReference>
<evidence type="ECO:0000259" key="7">
    <source>
        <dbReference type="Pfam" id="PF02737"/>
    </source>
</evidence>